<feature type="transmembrane region" description="Helical" evidence="1">
    <location>
        <begin position="45"/>
        <end position="63"/>
    </location>
</feature>
<dbReference type="RefSeq" id="WP_188544883.1">
    <property type="nucleotide sequence ID" value="NZ_BMCU01000002.1"/>
</dbReference>
<keyword evidence="1" id="KW-0472">Membrane</keyword>
<evidence type="ECO:0000256" key="1">
    <source>
        <dbReference type="SAM" id="Phobius"/>
    </source>
</evidence>
<dbReference type="EMBL" id="BMCU01000002">
    <property type="protein sequence ID" value="GGG08147.1"/>
    <property type="molecule type" value="Genomic_DNA"/>
</dbReference>
<reference evidence="2" key="1">
    <citation type="journal article" date="2014" name="Int. J. Syst. Evol. Microbiol.">
        <title>Complete genome sequence of Corynebacterium casei LMG S-19264T (=DSM 44701T), isolated from a smear-ripened cheese.</title>
        <authorList>
            <consortium name="US DOE Joint Genome Institute (JGI-PGF)"/>
            <person name="Walter F."/>
            <person name="Albersmeier A."/>
            <person name="Kalinowski J."/>
            <person name="Ruckert C."/>
        </authorList>
    </citation>
    <scope>NUCLEOTIDE SEQUENCE</scope>
    <source>
        <strain evidence="2">CCM 7905</strain>
    </source>
</reference>
<keyword evidence="1" id="KW-0812">Transmembrane</keyword>
<organism evidence="2 3">
    <name type="scientific">Rhodococcoides trifolii</name>
    <dbReference type="NCBI Taxonomy" id="908250"/>
    <lineage>
        <taxon>Bacteria</taxon>
        <taxon>Bacillati</taxon>
        <taxon>Actinomycetota</taxon>
        <taxon>Actinomycetes</taxon>
        <taxon>Mycobacteriales</taxon>
        <taxon>Nocardiaceae</taxon>
        <taxon>Rhodococcoides</taxon>
    </lineage>
</organism>
<proteinExistence type="predicted"/>
<dbReference type="AlphaFoldDB" id="A0A917D195"/>
<reference evidence="2" key="2">
    <citation type="submission" date="2020-09" db="EMBL/GenBank/DDBJ databases">
        <authorList>
            <person name="Sun Q."/>
            <person name="Sedlacek I."/>
        </authorList>
    </citation>
    <scope>NUCLEOTIDE SEQUENCE</scope>
    <source>
        <strain evidence="2">CCM 7905</strain>
    </source>
</reference>
<keyword evidence="1" id="KW-1133">Transmembrane helix</keyword>
<feature type="transmembrane region" description="Helical" evidence="1">
    <location>
        <begin position="12"/>
        <end position="33"/>
    </location>
</feature>
<keyword evidence="3" id="KW-1185">Reference proteome</keyword>
<dbReference type="Proteomes" id="UP000654257">
    <property type="component" value="Unassembled WGS sequence"/>
</dbReference>
<evidence type="ECO:0000313" key="2">
    <source>
        <dbReference type="EMBL" id="GGG08147.1"/>
    </source>
</evidence>
<accession>A0A917D195</accession>
<protein>
    <submittedName>
        <fullName evidence="2">Uncharacterized protein</fullName>
    </submittedName>
</protein>
<sequence>MDDAESKESRRRWGATLGLMAILSITGDAVGPIASDPSIRDWVRLILWTVGTIYFAFNAYAAWQKHRRRPDRPAKPVAPADVAEDDVLAATETSCDRIESIKSLRVRYPGLAFRDARELVDRYSRT</sequence>
<gene>
    <name evidence="2" type="ORF">GCM10007304_22800</name>
</gene>
<comment type="caution">
    <text evidence="2">The sequence shown here is derived from an EMBL/GenBank/DDBJ whole genome shotgun (WGS) entry which is preliminary data.</text>
</comment>
<evidence type="ECO:0000313" key="3">
    <source>
        <dbReference type="Proteomes" id="UP000654257"/>
    </source>
</evidence>
<name>A0A917D195_9NOCA</name>